<accession>I0V3W2</accession>
<dbReference type="SUPFAM" id="SSF81606">
    <property type="entry name" value="PP2C-like"/>
    <property type="match status" value="1"/>
</dbReference>
<evidence type="ECO:0000259" key="3">
    <source>
        <dbReference type="SMART" id="SM00331"/>
    </source>
</evidence>
<dbReference type="InterPro" id="IPR036890">
    <property type="entry name" value="HATPase_C_sf"/>
</dbReference>
<dbReference type="EMBL" id="JH636049">
    <property type="protein sequence ID" value="EID54815.1"/>
    <property type="molecule type" value="Genomic_DNA"/>
</dbReference>
<dbReference type="PANTHER" id="PTHR43156:SF2">
    <property type="entry name" value="STAGE II SPORULATION PROTEIN E"/>
    <property type="match status" value="1"/>
</dbReference>
<dbReference type="Gene3D" id="3.30.450.40">
    <property type="match status" value="1"/>
</dbReference>
<gene>
    <name evidence="4" type="ORF">SacxiDRAFT_2595</name>
</gene>
<dbReference type="InterPro" id="IPR029016">
    <property type="entry name" value="GAF-like_dom_sf"/>
</dbReference>
<dbReference type="Proteomes" id="UP000004691">
    <property type="component" value="Unassembled WGS sequence"/>
</dbReference>
<dbReference type="eggNOG" id="COG2203">
    <property type="taxonomic scope" value="Bacteria"/>
</dbReference>
<dbReference type="Gene3D" id="3.60.40.10">
    <property type="entry name" value="PPM-type phosphatase domain"/>
    <property type="match status" value="1"/>
</dbReference>
<evidence type="ECO:0000313" key="4">
    <source>
        <dbReference type="EMBL" id="EID54815.1"/>
    </source>
</evidence>
<dbReference type="PANTHER" id="PTHR43156">
    <property type="entry name" value="STAGE II SPORULATION PROTEIN E-RELATED"/>
    <property type="match status" value="1"/>
</dbReference>
<evidence type="ECO:0000259" key="2">
    <source>
        <dbReference type="SMART" id="SM00065"/>
    </source>
</evidence>
<dbReference type="HOGENOM" id="CLU_000445_43_8_11"/>
<reference evidence="4 5" key="1">
    <citation type="submission" date="2012-01" db="EMBL/GenBank/DDBJ databases">
        <title>Improved High-Quality Draft sequence of Saccharomonospora xinjiangensis XJ-54.</title>
        <authorList>
            <consortium name="US DOE Joint Genome Institute"/>
            <person name="Lucas S."/>
            <person name="Han J."/>
            <person name="Lapidus A."/>
            <person name="Cheng J.-F."/>
            <person name="Goodwin L."/>
            <person name="Pitluck S."/>
            <person name="Peters L."/>
            <person name="Mikhailova N."/>
            <person name="Teshima H."/>
            <person name="Detter J.C."/>
            <person name="Han C."/>
            <person name="Tapia R."/>
            <person name="Land M."/>
            <person name="Hauser L."/>
            <person name="Kyrpides N."/>
            <person name="Ivanova N."/>
            <person name="Pagani I."/>
            <person name="Brambilla E.-M."/>
            <person name="Klenk H.-P."/>
            <person name="Woyke T."/>
        </authorList>
    </citation>
    <scope>NUCLEOTIDE SEQUENCE [LARGE SCALE GENOMIC DNA]</scope>
    <source>
        <strain evidence="4 5">XJ-54</strain>
    </source>
</reference>
<sequence length="601" mass="66059">MIPRVRSLCAGVRNVRHKHACIRCGHAYEKCGHAYEKCGHGVRERGASRLRRLPKTYPETMLASMPRAVDMRRAEDRLRRIEAVTDAKFAYLSLEEVLQELLDRVRETLDADTATVLLLDSTEQQLIAAASSGLEEEVRQGVRIRVGEGFAGRIAARREPYIIDAVNAETVVNPLLWRKGLRTLVGVPLLAENHLLGILHVGTTKERRFDDDEVEWLRVVGDRVAVHVRSQLSSTERNAANTLQRSLLPAELPRVSGLDFGSRYVPGERLEISGDWYDVFTLPSGRVCVAVGDVVGRGLAAAMVMGRLRTTLRAYALESDDPAEVLAKVDRHVRHFEPETMATVACGIWEPSFDAVRLSLAGHLAPVLAVQDAPSRLLTEAEVDAPIGVSSSAQGRRTTTIAVPSGGTLLFYTDGLVERRQRQLDDGLRLLCEAVRTGPAELLCAEVMSKLIGEETPADDVAVLAVRRQPSTASRKLDLEIDAVPESLADVRGELRRWLPTVGATEDDIADLLIAVGEAVANSIEHAYGPQGGKVELHLEAHDFEVQIGICDTGTWRSPRGTHRGRGTQLMRQLCDEVTVDHDQTGTCVVLRKRLAESEQA</sequence>
<dbReference type="Pfam" id="PF07228">
    <property type="entry name" value="SpoIIE"/>
    <property type="match status" value="1"/>
</dbReference>
<protein>
    <submittedName>
        <fullName evidence="4">SpoIIE-like protein with GAF domain</fullName>
    </submittedName>
</protein>
<dbReference type="SUPFAM" id="SSF55874">
    <property type="entry name" value="ATPase domain of HSP90 chaperone/DNA topoisomerase II/histidine kinase"/>
    <property type="match status" value="1"/>
</dbReference>
<dbReference type="eggNOG" id="COG2208">
    <property type="taxonomic scope" value="Bacteria"/>
</dbReference>
<feature type="domain" description="PPM-type phosphatase" evidence="3">
    <location>
        <begin position="255"/>
        <end position="468"/>
    </location>
</feature>
<dbReference type="STRING" id="882086.SacxiDRAFT_2595"/>
<dbReference type="InterPro" id="IPR003018">
    <property type="entry name" value="GAF"/>
</dbReference>
<dbReference type="InterPro" id="IPR052016">
    <property type="entry name" value="Bact_Sigma-Reg"/>
</dbReference>
<keyword evidence="5" id="KW-1185">Reference proteome</keyword>
<dbReference type="Gene3D" id="3.30.565.10">
    <property type="entry name" value="Histidine kinase-like ATPase, C-terminal domain"/>
    <property type="match status" value="1"/>
</dbReference>
<dbReference type="InterPro" id="IPR001932">
    <property type="entry name" value="PPM-type_phosphatase-like_dom"/>
</dbReference>
<dbReference type="Pfam" id="PF13581">
    <property type="entry name" value="HATPase_c_2"/>
    <property type="match status" value="1"/>
</dbReference>
<dbReference type="eggNOG" id="COG2172">
    <property type="taxonomic scope" value="Bacteria"/>
</dbReference>
<keyword evidence="1" id="KW-0378">Hydrolase</keyword>
<evidence type="ECO:0000313" key="5">
    <source>
        <dbReference type="Proteomes" id="UP000004691"/>
    </source>
</evidence>
<dbReference type="AlphaFoldDB" id="I0V3W2"/>
<dbReference type="SMART" id="SM00065">
    <property type="entry name" value="GAF"/>
    <property type="match status" value="1"/>
</dbReference>
<dbReference type="CDD" id="cd16936">
    <property type="entry name" value="HATPase_RsbW-like"/>
    <property type="match status" value="1"/>
</dbReference>
<proteinExistence type="predicted"/>
<dbReference type="Pfam" id="PF13185">
    <property type="entry name" value="GAF_2"/>
    <property type="match status" value="1"/>
</dbReference>
<dbReference type="GO" id="GO:0016791">
    <property type="term" value="F:phosphatase activity"/>
    <property type="evidence" value="ECO:0007669"/>
    <property type="project" value="TreeGrafter"/>
</dbReference>
<dbReference type="SUPFAM" id="SSF55781">
    <property type="entry name" value="GAF domain-like"/>
    <property type="match status" value="1"/>
</dbReference>
<dbReference type="SMART" id="SM00331">
    <property type="entry name" value="PP2C_SIG"/>
    <property type="match status" value="1"/>
</dbReference>
<organism evidence="4 5">
    <name type="scientific">Saccharomonospora xinjiangensis XJ-54</name>
    <dbReference type="NCBI Taxonomy" id="882086"/>
    <lineage>
        <taxon>Bacteria</taxon>
        <taxon>Bacillati</taxon>
        <taxon>Actinomycetota</taxon>
        <taxon>Actinomycetes</taxon>
        <taxon>Pseudonocardiales</taxon>
        <taxon>Pseudonocardiaceae</taxon>
        <taxon>Saccharomonospora</taxon>
    </lineage>
</organism>
<dbReference type="InterPro" id="IPR036457">
    <property type="entry name" value="PPM-type-like_dom_sf"/>
</dbReference>
<name>I0V3W2_9PSEU</name>
<feature type="domain" description="GAF" evidence="2">
    <location>
        <begin position="93"/>
        <end position="238"/>
    </location>
</feature>
<evidence type="ECO:0000256" key="1">
    <source>
        <dbReference type="ARBA" id="ARBA00022801"/>
    </source>
</evidence>
<dbReference type="InterPro" id="IPR003594">
    <property type="entry name" value="HATPase_dom"/>
</dbReference>